<reference evidence="2 3" key="1">
    <citation type="journal article" date="2014" name="Genome Biol. Evol.">
        <title>Comparative Genomics of the Campylobacter lari Group.</title>
        <authorList>
            <person name="Miller W.G."/>
            <person name="Yee E."/>
            <person name="Chapman M.H."/>
            <person name="Smith T.P."/>
            <person name="Bono J.L."/>
            <person name="Huynh S."/>
            <person name="Parker C.T."/>
            <person name="Vandamme P."/>
            <person name="Luong K."/>
            <person name="Korlach J."/>
        </authorList>
    </citation>
    <scope>NUCLEOTIDE SEQUENCE [LARGE SCALE GENOMIC DNA]</scope>
    <source>
        <strain evidence="2 3">LMG 24374</strain>
    </source>
</reference>
<dbReference type="EMBL" id="CP007772">
    <property type="protein sequence ID" value="AJC91247.1"/>
    <property type="molecule type" value="Genomic_DNA"/>
</dbReference>
<accession>A0A0A8HB92</accession>
<dbReference type="KEGG" id="csm:CSUB8521_1423"/>
<comment type="similarity">
    <text evidence="1">Belongs to the transferase hexapeptide repeat family.</text>
</comment>
<dbReference type="SUPFAM" id="SSF51161">
    <property type="entry name" value="Trimeric LpxA-like enzymes"/>
    <property type="match status" value="1"/>
</dbReference>
<dbReference type="Proteomes" id="UP000031135">
    <property type="component" value="Chromosome"/>
</dbReference>
<dbReference type="AlphaFoldDB" id="A0A0A8HB92"/>
<organism evidence="2 3">
    <name type="scientific">Campylobacter subantarcticus LMG 24374</name>
    <dbReference type="NCBI Taxonomy" id="1388751"/>
    <lineage>
        <taxon>Bacteria</taxon>
        <taxon>Pseudomonadati</taxon>
        <taxon>Campylobacterota</taxon>
        <taxon>Epsilonproteobacteria</taxon>
        <taxon>Campylobacterales</taxon>
        <taxon>Campylobacteraceae</taxon>
        <taxon>Campylobacter</taxon>
    </lineage>
</organism>
<dbReference type="Gene3D" id="2.160.10.10">
    <property type="entry name" value="Hexapeptide repeat proteins"/>
    <property type="match status" value="1"/>
</dbReference>
<dbReference type="PANTHER" id="PTHR43300">
    <property type="entry name" value="ACETYLTRANSFERASE"/>
    <property type="match status" value="1"/>
</dbReference>
<evidence type="ECO:0000256" key="1">
    <source>
        <dbReference type="ARBA" id="ARBA00007274"/>
    </source>
</evidence>
<dbReference type="InterPro" id="IPR011004">
    <property type="entry name" value="Trimer_LpxA-like_sf"/>
</dbReference>
<dbReference type="PANTHER" id="PTHR43300:SF11">
    <property type="entry name" value="ACETYLTRANSFERASE RV3034C-RELATED"/>
    <property type="match status" value="1"/>
</dbReference>
<dbReference type="HOGENOM" id="CLU_051638_5_0_7"/>
<name>A0A0A8HB92_9BACT</name>
<evidence type="ECO:0000313" key="3">
    <source>
        <dbReference type="Proteomes" id="UP000031135"/>
    </source>
</evidence>
<keyword evidence="2" id="KW-0012">Acyltransferase</keyword>
<dbReference type="CDD" id="cd03349">
    <property type="entry name" value="LbH_XAT"/>
    <property type="match status" value="1"/>
</dbReference>
<evidence type="ECO:0000313" key="2">
    <source>
        <dbReference type="EMBL" id="AJC91247.1"/>
    </source>
</evidence>
<sequence length="266" mass="31170">MIWKKLVDYYKIKINKQIENFLNQHNIFFIKDKKRIYRVFKEYFIHVSPKLIHGGGIYIEEYCRFLTHLHKMGSFSYTGSILPAYVNIGRYCSIASHVSLFATQHPLSRISTASFTYEKNHLFINNASIDKIGKCFPTKDYNPSSSIEKLNIENDVWIGKDALLKQGITLGNGCVVGQRAIVTKDVPPYAIVAGSPAKIIRYRFDPKTIERLLKIQWWNYHFADFHDIDLNLDINRYLDILENKIYKNKIQKYVSNKIFLKDIINY</sequence>
<dbReference type="InterPro" id="IPR050179">
    <property type="entry name" value="Trans_hexapeptide_repeat"/>
</dbReference>
<keyword evidence="2" id="KW-0808">Transferase</keyword>
<gene>
    <name evidence="2" type="ORF">CSUB8521_1423</name>
</gene>
<protein>
    <submittedName>
        <fullName evidence="2">Xenobiotic acyltransferase (XAT) family acetyltransferase</fullName>
    </submittedName>
</protein>
<dbReference type="GO" id="GO:0016746">
    <property type="term" value="F:acyltransferase activity"/>
    <property type="evidence" value="ECO:0007669"/>
    <property type="project" value="UniProtKB-KW"/>
</dbReference>
<proteinExistence type="inferred from homology"/>